<proteinExistence type="predicted"/>
<dbReference type="PANTHER" id="PTHR43152">
    <property type="entry name" value="UVRABC SYSTEM PROTEIN A"/>
    <property type="match status" value="1"/>
</dbReference>
<dbReference type="InterPro" id="IPR027417">
    <property type="entry name" value="P-loop_NTPase"/>
</dbReference>
<keyword evidence="8" id="KW-0267">Excision nuclease</keyword>
<keyword evidence="4" id="KW-0547">Nucleotide-binding</keyword>
<evidence type="ECO:0000256" key="6">
    <source>
        <dbReference type="ARBA" id="ARBA00022769"/>
    </source>
</evidence>
<evidence type="ECO:0000256" key="7">
    <source>
        <dbReference type="ARBA" id="ARBA00022840"/>
    </source>
</evidence>
<comment type="caution">
    <text evidence="11">The sequence shown here is derived from an EMBL/GenBank/DDBJ whole genome shotgun (WGS) entry which is preliminary data.</text>
</comment>
<dbReference type="Gene3D" id="3.40.50.300">
    <property type="entry name" value="P-loop containing nucleotide triphosphate hydrolases"/>
    <property type="match status" value="1"/>
</dbReference>
<sequence>TIDEVTKFFDNLKLEGRDAIIAKDPVAEIRSRLAFLRSVGLGYLTLDRSAPTLSGGESQRIRLAAQLGSNLRGVCYVLDEPTIGLHPRDNSILLNAIEQLTHQGNTLIVVEHDEDTIRRADHIIDIGPGSGVHGGELVAQGSLQDILRV</sequence>
<keyword evidence="3" id="KW-0677">Repeat</keyword>
<evidence type="ECO:0000313" key="11">
    <source>
        <dbReference type="EMBL" id="EJW93322.1"/>
    </source>
</evidence>
<dbReference type="GO" id="GO:0004518">
    <property type="term" value="F:nuclease activity"/>
    <property type="evidence" value="ECO:0007669"/>
    <property type="project" value="UniProtKB-KW"/>
</dbReference>
<evidence type="ECO:0000256" key="3">
    <source>
        <dbReference type="ARBA" id="ARBA00022737"/>
    </source>
</evidence>
<protein>
    <submittedName>
        <fullName evidence="11">Excinuclease ABC subunit A</fullName>
    </submittedName>
</protein>
<keyword evidence="2" id="KW-0963">Cytoplasm</keyword>
<keyword evidence="5" id="KW-0227">DNA damage</keyword>
<accession>J9FUR1</accession>
<evidence type="ECO:0000256" key="1">
    <source>
        <dbReference type="ARBA" id="ARBA00004496"/>
    </source>
</evidence>
<name>J9FUR1_9ZZZZ</name>
<evidence type="ECO:0000256" key="4">
    <source>
        <dbReference type="ARBA" id="ARBA00022741"/>
    </source>
</evidence>
<dbReference type="GO" id="GO:0006281">
    <property type="term" value="P:DNA repair"/>
    <property type="evidence" value="ECO:0007669"/>
    <property type="project" value="UniProtKB-KW"/>
</dbReference>
<dbReference type="GO" id="GO:0005524">
    <property type="term" value="F:ATP binding"/>
    <property type="evidence" value="ECO:0007669"/>
    <property type="project" value="UniProtKB-KW"/>
</dbReference>
<evidence type="ECO:0000256" key="8">
    <source>
        <dbReference type="ARBA" id="ARBA00022881"/>
    </source>
</evidence>
<dbReference type="GO" id="GO:0003677">
    <property type="term" value="F:DNA binding"/>
    <property type="evidence" value="ECO:0007669"/>
    <property type="project" value="UniProtKB-KW"/>
</dbReference>
<dbReference type="AlphaFoldDB" id="J9FUR1"/>
<keyword evidence="6" id="KW-0228">DNA excision</keyword>
<gene>
    <name evidence="11" type="ORF">EVA_18570</name>
</gene>
<comment type="subcellular location">
    <subcellularLocation>
        <location evidence="1">Cytoplasm</location>
    </subcellularLocation>
</comment>
<evidence type="ECO:0000256" key="9">
    <source>
        <dbReference type="ARBA" id="ARBA00023125"/>
    </source>
</evidence>
<dbReference type="GO" id="GO:0005737">
    <property type="term" value="C:cytoplasm"/>
    <property type="evidence" value="ECO:0007669"/>
    <property type="project" value="UniProtKB-SubCell"/>
</dbReference>
<evidence type="ECO:0000256" key="10">
    <source>
        <dbReference type="ARBA" id="ARBA00023204"/>
    </source>
</evidence>
<dbReference type="EMBL" id="AMCI01007038">
    <property type="protein sequence ID" value="EJW93322.1"/>
    <property type="molecule type" value="Genomic_DNA"/>
</dbReference>
<keyword evidence="9" id="KW-0238">DNA-binding</keyword>
<dbReference type="SUPFAM" id="SSF52540">
    <property type="entry name" value="P-loop containing nucleoside triphosphate hydrolases"/>
    <property type="match status" value="1"/>
</dbReference>
<reference evidence="11" key="1">
    <citation type="journal article" date="2012" name="PLoS ONE">
        <title>Gene sets for utilization of primary and secondary nutrition supplies in the distal gut of endangered iberian lynx.</title>
        <authorList>
            <person name="Alcaide M."/>
            <person name="Messina E."/>
            <person name="Richter M."/>
            <person name="Bargiela R."/>
            <person name="Peplies J."/>
            <person name="Huws S.A."/>
            <person name="Newbold C.J."/>
            <person name="Golyshin P.N."/>
            <person name="Simon M.A."/>
            <person name="Lopez G."/>
            <person name="Yakimov M.M."/>
            <person name="Ferrer M."/>
        </authorList>
    </citation>
    <scope>NUCLEOTIDE SEQUENCE</scope>
</reference>
<feature type="non-terminal residue" evidence="11">
    <location>
        <position position="1"/>
    </location>
</feature>
<organism evidence="11">
    <name type="scientific">gut metagenome</name>
    <dbReference type="NCBI Taxonomy" id="749906"/>
    <lineage>
        <taxon>unclassified sequences</taxon>
        <taxon>metagenomes</taxon>
        <taxon>organismal metagenomes</taxon>
    </lineage>
</organism>
<dbReference type="PANTHER" id="PTHR43152:SF3">
    <property type="entry name" value="UVRABC SYSTEM PROTEIN A"/>
    <property type="match status" value="1"/>
</dbReference>
<dbReference type="Gene3D" id="1.20.1580.10">
    <property type="entry name" value="ABC transporter ATPase like domain"/>
    <property type="match status" value="1"/>
</dbReference>
<evidence type="ECO:0000256" key="2">
    <source>
        <dbReference type="ARBA" id="ARBA00022490"/>
    </source>
</evidence>
<evidence type="ECO:0000256" key="5">
    <source>
        <dbReference type="ARBA" id="ARBA00022763"/>
    </source>
</evidence>
<keyword evidence="7" id="KW-0067">ATP-binding</keyword>
<keyword evidence="10" id="KW-0234">DNA repair</keyword>